<dbReference type="InterPro" id="IPR032675">
    <property type="entry name" value="LRR_dom_sf"/>
</dbReference>
<evidence type="ECO:0000256" key="4">
    <source>
        <dbReference type="ARBA" id="ARBA00023170"/>
    </source>
</evidence>
<dbReference type="PANTHER" id="PTHR48062:SF37">
    <property type="entry name" value="LRR RECEPTOR-LIKE SERINE_THREONINE-PROTEIN KINASE FLS2"/>
    <property type="match status" value="1"/>
</dbReference>
<evidence type="ECO:0000313" key="6">
    <source>
        <dbReference type="Proteomes" id="UP001358586"/>
    </source>
</evidence>
<dbReference type="Proteomes" id="UP001358586">
    <property type="component" value="Chromosome 10"/>
</dbReference>
<evidence type="ECO:0000313" key="5">
    <source>
        <dbReference type="EMBL" id="KAK5795374.1"/>
    </source>
</evidence>
<keyword evidence="3" id="KW-0677">Repeat</keyword>
<proteinExistence type="inferred from homology"/>
<comment type="similarity">
    <text evidence="1">Belongs to the RLP family.</text>
</comment>
<name>A0ABR0NKM9_GOSAR</name>
<dbReference type="InterPro" id="IPR051502">
    <property type="entry name" value="RLP_Defense_Trigger"/>
</dbReference>
<dbReference type="InterPro" id="IPR001611">
    <property type="entry name" value="Leu-rich_rpt"/>
</dbReference>
<dbReference type="Gene3D" id="3.80.10.10">
    <property type="entry name" value="Ribonuclease Inhibitor"/>
    <property type="match status" value="1"/>
</dbReference>
<dbReference type="Pfam" id="PF00560">
    <property type="entry name" value="LRR_1"/>
    <property type="match status" value="1"/>
</dbReference>
<evidence type="ECO:0000256" key="2">
    <source>
        <dbReference type="ARBA" id="ARBA00022614"/>
    </source>
</evidence>
<evidence type="ECO:0000256" key="1">
    <source>
        <dbReference type="ARBA" id="ARBA00009592"/>
    </source>
</evidence>
<gene>
    <name evidence="5" type="ORF">PVK06_036636</name>
</gene>
<keyword evidence="4" id="KW-0675">Receptor</keyword>
<dbReference type="SUPFAM" id="SSF52047">
    <property type="entry name" value="RNI-like"/>
    <property type="match status" value="1"/>
</dbReference>
<evidence type="ECO:0000256" key="3">
    <source>
        <dbReference type="ARBA" id="ARBA00022737"/>
    </source>
</evidence>
<dbReference type="PANTHER" id="PTHR48062">
    <property type="entry name" value="RECEPTOR-LIKE PROTEIN 14"/>
    <property type="match status" value="1"/>
</dbReference>
<accession>A0ABR0NKM9</accession>
<keyword evidence="6" id="KW-1185">Reference proteome</keyword>
<sequence>MSFANHSHLKVFSGDQNKLVKEPTIPTWVPKFQIKVFCLSKCRTKELHNEVPKFLYYQYDLRVIDLSYNNFGGKAHLWLLENNTRMRAFLMKGKSFITNDLQFPSHSNPYMSVIDISKNKIQGQILANICSIFPQLRWLNLSSNILGGNIPPCLGSLSTGLFFDLSDNQLYGGIPKKLAKSGSLFFLRLSNNRLSAR</sequence>
<dbReference type="EMBL" id="JARKNE010000010">
    <property type="protein sequence ID" value="KAK5795374.1"/>
    <property type="molecule type" value="Genomic_DNA"/>
</dbReference>
<organism evidence="5 6">
    <name type="scientific">Gossypium arboreum</name>
    <name type="common">Tree cotton</name>
    <name type="synonym">Gossypium nanking</name>
    <dbReference type="NCBI Taxonomy" id="29729"/>
    <lineage>
        <taxon>Eukaryota</taxon>
        <taxon>Viridiplantae</taxon>
        <taxon>Streptophyta</taxon>
        <taxon>Embryophyta</taxon>
        <taxon>Tracheophyta</taxon>
        <taxon>Spermatophyta</taxon>
        <taxon>Magnoliopsida</taxon>
        <taxon>eudicotyledons</taxon>
        <taxon>Gunneridae</taxon>
        <taxon>Pentapetalae</taxon>
        <taxon>rosids</taxon>
        <taxon>malvids</taxon>
        <taxon>Malvales</taxon>
        <taxon>Malvaceae</taxon>
        <taxon>Malvoideae</taxon>
        <taxon>Gossypium</taxon>
    </lineage>
</organism>
<reference evidence="5 6" key="1">
    <citation type="submission" date="2023-03" db="EMBL/GenBank/DDBJ databases">
        <title>WGS of Gossypium arboreum.</title>
        <authorList>
            <person name="Yu D."/>
        </authorList>
    </citation>
    <scope>NUCLEOTIDE SEQUENCE [LARGE SCALE GENOMIC DNA]</scope>
    <source>
        <tissue evidence="5">Leaf</tissue>
    </source>
</reference>
<comment type="caution">
    <text evidence="5">The sequence shown here is derived from an EMBL/GenBank/DDBJ whole genome shotgun (WGS) entry which is preliminary data.</text>
</comment>
<protein>
    <submittedName>
        <fullName evidence="5">Uncharacterized protein</fullName>
    </submittedName>
</protein>
<keyword evidence="2" id="KW-0433">Leucine-rich repeat</keyword>